<gene>
    <name evidence="2" type="ordered locus">Oter_3770</name>
</gene>
<dbReference type="STRING" id="452637.Oter_3770"/>
<dbReference type="EMBL" id="CP001032">
    <property type="protein sequence ID" value="ACB77045.1"/>
    <property type="molecule type" value="Genomic_DNA"/>
</dbReference>
<reference evidence="2 3" key="1">
    <citation type="journal article" date="2011" name="J. Bacteriol.">
        <title>Genome sequence of the verrucomicrobium Opitutus terrae PB90-1, an abundant inhabitant of rice paddy soil ecosystems.</title>
        <authorList>
            <person name="van Passel M.W."/>
            <person name="Kant R."/>
            <person name="Palva A."/>
            <person name="Copeland A."/>
            <person name="Lucas S."/>
            <person name="Lapidus A."/>
            <person name="Glavina del Rio T."/>
            <person name="Pitluck S."/>
            <person name="Goltsman E."/>
            <person name="Clum A."/>
            <person name="Sun H."/>
            <person name="Schmutz J."/>
            <person name="Larimer F.W."/>
            <person name="Land M.L."/>
            <person name="Hauser L."/>
            <person name="Kyrpides N."/>
            <person name="Mikhailova N."/>
            <person name="Richardson P.P."/>
            <person name="Janssen P.H."/>
            <person name="de Vos W.M."/>
            <person name="Smidt H."/>
        </authorList>
    </citation>
    <scope>NUCLEOTIDE SEQUENCE [LARGE SCALE GENOMIC DNA]</scope>
    <source>
        <strain evidence="3">DSM 11246 / JCM 15787 / PB90-1</strain>
    </source>
</reference>
<evidence type="ECO:0000256" key="1">
    <source>
        <dbReference type="SAM" id="MobiDB-lite"/>
    </source>
</evidence>
<feature type="region of interest" description="Disordered" evidence="1">
    <location>
        <begin position="18"/>
        <end position="45"/>
    </location>
</feature>
<sequence>MNESIHVLEISVRLRRSPDLSGRQFSPDKVGPKGGSFTKFVKDPG</sequence>
<dbReference type="KEGG" id="ote:Oter_3770"/>
<dbReference type="HOGENOM" id="CLU_3254919_0_0_0"/>
<keyword evidence="3" id="KW-1185">Reference proteome</keyword>
<evidence type="ECO:0000313" key="2">
    <source>
        <dbReference type="EMBL" id="ACB77045.1"/>
    </source>
</evidence>
<evidence type="ECO:0000313" key="3">
    <source>
        <dbReference type="Proteomes" id="UP000007013"/>
    </source>
</evidence>
<protein>
    <submittedName>
        <fullName evidence="2">Uncharacterized protein</fullName>
    </submittedName>
</protein>
<proteinExistence type="predicted"/>
<name>B1ZYE7_OPITP</name>
<accession>B1ZYE7</accession>
<dbReference type="Proteomes" id="UP000007013">
    <property type="component" value="Chromosome"/>
</dbReference>
<organism evidence="2 3">
    <name type="scientific">Opitutus terrae (strain DSM 11246 / JCM 15787 / PB90-1)</name>
    <dbReference type="NCBI Taxonomy" id="452637"/>
    <lineage>
        <taxon>Bacteria</taxon>
        <taxon>Pseudomonadati</taxon>
        <taxon>Verrucomicrobiota</taxon>
        <taxon>Opitutia</taxon>
        <taxon>Opitutales</taxon>
        <taxon>Opitutaceae</taxon>
        <taxon>Opitutus</taxon>
    </lineage>
</organism>
<dbReference type="AlphaFoldDB" id="B1ZYE7"/>